<proteinExistence type="predicted"/>
<evidence type="ECO:0000313" key="1">
    <source>
        <dbReference type="EMBL" id="NDK38416.1"/>
    </source>
</evidence>
<name>A0ABX0ADU3_9GAMM</name>
<dbReference type="EMBL" id="QOVG01000003">
    <property type="protein sequence ID" value="NDK38416.1"/>
    <property type="molecule type" value="Genomic_DNA"/>
</dbReference>
<protein>
    <submittedName>
        <fullName evidence="1">DUF72 domain-containing protein</fullName>
    </submittedName>
</protein>
<dbReference type="PANTHER" id="PTHR30348">
    <property type="entry name" value="UNCHARACTERIZED PROTEIN YECE"/>
    <property type="match status" value="1"/>
</dbReference>
<accession>A0ABX0ADU3</accession>
<gene>
    <name evidence="1" type="ORF">DT603_06110</name>
</gene>
<dbReference type="Gene3D" id="3.20.20.410">
    <property type="entry name" value="Protein of unknown function UPF0759"/>
    <property type="match status" value="1"/>
</dbReference>
<dbReference type="PANTHER" id="PTHR30348:SF14">
    <property type="entry name" value="BLR8050 PROTEIN"/>
    <property type="match status" value="1"/>
</dbReference>
<organism evidence="1 2">
    <name type="scientific">Pseudoxanthomonas gei</name>
    <dbReference type="NCBI Taxonomy" id="1383030"/>
    <lineage>
        <taxon>Bacteria</taxon>
        <taxon>Pseudomonadati</taxon>
        <taxon>Pseudomonadota</taxon>
        <taxon>Gammaproteobacteria</taxon>
        <taxon>Lysobacterales</taxon>
        <taxon>Lysobacteraceae</taxon>
        <taxon>Pseudoxanthomonas</taxon>
    </lineage>
</organism>
<dbReference type="Pfam" id="PF01904">
    <property type="entry name" value="DUF72"/>
    <property type="match status" value="1"/>
</dbReference>
<sequence length="257" mass="28542">MQKRQVKVGCAGWSIPAAHAHLFGPGDSMLARYATRFSIVEINSSFYRPHQTKTYERWAAAVSRGFRFSVKVPQTISHELALRGAGPVLDRFLPQAEGLGQKLGGFLLQLPPSLTLDARVASTFFRSFRSRSEAGLVCEPRHASWFTARADELFKRFGVSRIAADPARVPEAALPGAEPGWPYWRWHGSPRMYYSDYTQPALAELASQVDLYRKRPTSPWVIFDNTTHGFAAANAAALQDLFRPGAAKPAAKKRTHA</sequence>
<reference evidence="1 2" key="1">
    <citation type="submission" date="2018-07" db="EMBL/GenBank/DDBJ databases">
        <title>Whole genome Sequencing of Pseudoxanthomonas gei KCTC 32298 (T).</title>
        <authorList>
            <person name="Kumar S."/>
            <person name="Bansal K."/>
            <person name="Kaur A."/>
            <person name="Patil P."/>
            <person name="Sharma S."/>
            <person name="Patil P.B."/>
        </authorList>
    </citation>
    <scope>NUCLEOTIDE SEQUENCE [LARGE SCALE GENOMIC DNA]</scope>
    <source>
        <strain evidence="1 2">KCTC 32298</strain>
    </source>
</reference>
<dbReference type="SUPFAM" id="SSF117396">
    <property type="entry name" value="TM1631-like"/>
    <property type="match status" value="1"/>
</dbReference>
<keyword evidence="2" id="KW-1185">Reference proteome</keyword>
<dbReference type="InterPro" id="IPR002763">
    <property type="entry name" value="DUF72"/>
</dbReference>
<comment type="caution">
    <text evidence="1">The sequence shown here is derived from an EMBL/GenBank/DDBJ whole genome shotgun (WGS) entry which is preliminary data.</text>
</comment>
<dbReference type="RefSeq" id="WP_162348976.1">
    <property type="nucleotide sequence ID" value="NZ_QOVG01000003.1"/>
</dbReference>
<evidence type="ECO:0000313" key="2">
    <source>
        <dbReference type="Proteomes" id="UP001429354"/>
    </source>
</evidence>
<dbReference type="Proteomes" id="UP001429354">
    <property type="component" value="Unassembled WGS sequence"/>
</dbReference>
<dbReference type="InterPro" id="IPR036520">
    <property type="entry name" value="UPF0759_sf"/>
</dbReference>